<name>A0A0P8BRF9_9CYAN</name>
<gene>
    <name evidence="3" type="primary">mbtH</name>
    <name evidence="3" type="ORF">HLUCCA11_05310</name>
</gene>
<dbReference type="SUPFAM" id="SSF160582">
    <property type="entry name" value="MbtH-like"/>
    <property type="match status" value="1"/>
</dbReference>
<dbReference type="PANTHER" id="PTHR38444">
    <property type="entry name" value="ENTEROBACTIN BIOSYNTHESIS PROTEIN YBDZ"/>
    <property type="match status" value="1"/>
</dbReference>
<reference evidence="3 4" key="1">
    <citation type="submission" date="2015-09" db="EMBL/GenBank/DDBJ databases">
        <title>Identification and resolution of microdiversity through metagenomic sequencing of parallel consortia.</title>
        <authorList>
            <person name="Nelson W.C."/>
            <person name="Romine M.F."/>
            <person name="Lindemann S.R."/>
        </authorList>
    </citation>
    <scope>NUCLEOTIDE SEQUENCE [LARGE SCALE GENOMIC DNA]</scope>
    <source>
        <strain evidence="3">Ana</strain>
    </source>
</reference>
<dbReference type="InterPro" id="IPR005153">
    <property type="entry name" value="MbtH-like_dom"/>
</dbReference>
<feature type="region of interest" description="Disordered" evidence="1">
    <location>
        <begin position="64"/>
        <end position="83"/>
    </location>
</feature>
<dbReference type="PANTHER" id="PTHR38444:SF1">
    <property type="entry name" value="ENTEROBACTIN BIOSYNTHESIS PROTEIN YBDZ"/>
    <property type="match status" value="1"/>
</dbReference>
<evidence type="ECO:0000259" key="2">
    <source>
        <dbReference type="SMART" id="SM00923"/>
    </source>
</evidence>
<comment type="caution">
    <text evidence="3">The sequence shown here is derived from an EMBL/GenBank/DDBJ whole genome shotgun (WGS) entry which is preliminary data.</text>
</comment>
<organism evidence="3 4">
    <name type="scientific">Phormidesmis priestleyi Ana</name>
    <dbReference type="NCBI Taxonomy" id="1666911"/>
    <lineage>
        <taxon>Bacteria</taxon>
        <taxon>Bacillati</taxon>
        <taxon>Cyanobacteriota</taxon>
        <taxon>Cyanophyceae</taxon>
        <taxon>Leptolyngbyales</taxon>
        <taxon>Leptolyngbyaceae</taxon>
        <taxon>Phormidesmis</taxon>
    </lineage>
</organism>
<protein>
    <submittedName>
        <fullName evidence="3">MbtH protein</fullName>
    </submittedName>
</protein>
<evidence type="ECO:0000313" key="4">
    <source>
        <dbReference type="Proteomes" id="UP000050465"/>
    </source>
</evidence>
<dbReference type="Pfam" id="PF03621">
    <property type="entry name" value="MbtH"/>
    <property type="match status" value="1"/>
</dbReference>
<feature type="domain" description="MbtH-like" evidence="2">
    <location>
        <begin position="1"/>
        <end position="50"/>
    </location>
</feature>
<proteinExistence type="predicted"/>
<dbReference type="AlphaFoldDB" id="A0A0P8BRF9"/>
<evidence type="ECO:0000256" key="1">
    <source>
        <dbReference type="SAM" id="MobiDB-lite"/>
    </source>
</evidence>
<dbReference type="SMART" id="SM00923">
    <property type="entry name" value="MbtH"/>
    <property type="match status" value="1"/>
</dbReference>
<dbReference type="InterPro" id="IPR037407">
    <property type="entry name" value="MLP_fam"/>
</dbReference>
<dbReference type="Proteomes" id="UP000050465">
    <property type="component" value="Unassembled WGS sequence"/>
</dbReference>
<evidence type="ECO:0000313" key="3">
    <source>
        <dbReference type="EMBL" id="KPQ36584.1"/>
    </source>
</evidence>
<dbReference type="Gene3D" id="3.90.820.10">
    <property type="entry name" value="Structural Genomics, Unknown Function 30-nov-00 1gh9 Mol_id"/>
    <property type="match status" value="1"/>
</dbReference>
<accession>A0A0P8BRF9</accession>
<sequence length="83" mass="9810">MAQSTETIYRVVISDEGRYAIWPEYKEIPWGWQADKISGPKQICLDYIAQIWTDMQPLSLQKVMDRRPDQRPPKQSEPQTTRD</sequence>
<dbReference type="GO" id="GO:0005829">
    <property type="term" value="C:cytosol"/>
    <property type="evidence" value="ECO:0007669"/>
    <property type="project" value="TreeGrafter"/>
</dbReference>
<dbReference type="STRING" id="1666911.HLUCCA11_05310"/>
<dbReference type="EMBL" id="LJZR01000005">
    <property type="protein sequence ID" value="KPQ36584.1"/>
    <property type="molecule type" value="Genomic_DNA"/>
</dbReference>
<dbReference type="InterPro" id="IPR038020">
    <property type="entry name" value="MbtH-like_sf"/>
</dbReference>
<dbReference type="GO" id="GO:0019290">
    <property type="term" value="P:siderophore biosynthetic process"/>
    <property type="evidence" value="ECO:0007669"/>
    <property type="project" value="TreeGrafter"/>
</dbReference>